<dbReference type="Proteomes" id="UP000887580">
    <property type="component" value="Unplaced"/>
</dbReference>
<name>A0AC35G1E0_9BILA</name>
<protein>
    <submittedName>
        <fullName evidence="2">Amine oxidase domain-containing protein</fullName>
    </submittedName>
</protein>
<reference evidence="2" key="1">
    <citation type="submission" date="2022-11" db="UniProtKB">
        <authorList>
            <consortium name="WormBaseParasite"/>
        </authorList>
    </citation>
    <scope>IDENTIFICATION</scope>
</reference>
<organism evidence="1 2">
    <name type="scientific">Panagrolaimus sp. PS1159</name>
    <dbReference type="NCBI Taxonomy" id="55785"/>
    <lineage>
        <taxon>Eukaryota</taxon>
        <taxon>Metazoa</taxon>
        <taxon>Ecdysozoa</taxon>
        <taxon>Nematoda</taxon>
        <taxon>Chromadorea</taxon>
        <taxon>Rhabditida</taxon>
        <taxon>Tylenchina</taxon>
        <taxon>Panagrolaimomorpha</taxon>
        <taxon>Panagrolaimoidea</taxon>
        <taxon>Panagrolaimidae</taxon>
        <taxon>Panagrolaimus</taxon>
    </lineage>
</organism>
<sequence length="819" mass="95551">MQYKEILKIEPCHVYMNSHDKAIVNFHKANLEYKKGCPLDKLSLEYWDADDEWDLDGPNCVIINGHGKVTKIISDAIRDITKLSHSVTNIEIIDGGVKIKGIQKETFGKPEFEETAAAVICTLPLGVLKYSIKESSAAKDNHITFTPPLPKWKTKAIKNMGFGSLNKVMLVFKKPFWKTEEHKFSRISSTAESQGECFQFFVVPKEPVLIAILSGRAANNVDDINLKKRTMDFLRSTFPYCPKEPLEFIVTRWHNDTFSRGCFSYVGVDAQDRDHEVLGEPICDAEGIPRIFFGGEHTISRWPSTVHGAMISGMREATRVADTFYGTLPIFAPEIKHASINDTKYDEDKNVVQFYAWNLYRIGWALMGFKTYWFMFCTSVEECKDNGLTDFYGLKPLTYIRFNSLRAGLSRASTEFVFRYNVAIMEPRIKVDYIYQIDVSTFNFPAAWYYFNDERYLKVILQLGKIEPYNIWRNGTSLVFFRDEQDRCESYRPKGKALKHENILNLNFFVNRKYSKYSYFFIKKDNFICSYVFKPEDLDVMFNETENGAPNNRDLPEIEPINFVLINNFPTQNYAQNFFCLDPLYGTFVSFFWNHEPSSPPEAHYYSIDESNLKNFEMIDKIILKDFDMNVLKDIFENRFDKRYLPIFESYGKQIFIRFVYPKEDPEDNDNRTIFWGLWKNENEKDVKTFKAKVIWSPSQRLNAYDMNVVFRAKKSWIQKVRPFIILVILIICKFRGAKKMKKAMAKKKVEKSGKKKPQSSETKEVMPKKKPPKMKKQKKLSFKKSKDTGNDAKKTATTTTFDQTNYFTVNDTFEKNTK</sequence>
<proteinExistence type="predicted"/>
<accession>A0AC35G1E0</accession>
<dbReference type="WBParaSite" id="PS1159_v2.g22585.t1">
    <property type="protein sequence ID" value="PS1159_v2.g22585.t1"/>
    <property type="gene ID" value="PS1159_v2.g22585"/>
</dbReference>
<evidence type="ECO:0000313" key="1">
    <source>
        <dbReference type="Proteomes" id="UP000887580"/>
    </source>
</evidence>
<evidence type="ECO:0000313" key="2">
    <source>
        <dbReference type="WBParaSite" id="PS1159_v2.g22585.t1"/>
    </source>
</evidence>